<evidence type="ECO:0000256" key="15">
    <source>
        <dbReference type="ARBA" id="ARBA00041979"/>
    </source>
</evidence>
<keyword evidence="7" id="KW-0378">Hydrolase</keyword>
<evidence type="ECO:0000256" key="1">
    <source>
        <dbReference type="ARBA" id="ARBA00001946"/>
    </source>
</evidence>
<evidence type="ECO:0000259" key="17">
    <source>
        <dbReference type="PROSITE" id="PS51462"/>
    </source>
</evidence>
<keyword evidence="6" id="KW-0227">DNA damage</keyword>
<keyword evidence="19" id="KW-1185">Reference proteome</keyword>
<keyword evidence="3" id="KW-0515">Mutator protein</keyword>
<dbReference type="Proteomes" id="UP001319104">
    <property type="component" value="Unassembled WGS sequence"/>
</dbReference>
<dbReference type="Pfam" id="PF00293">
    <property type="entry name" value="NUDIX"/>
    <property type="match status" value="1"/>
</dbReference>
<evidence type="ECO:0000256" key="7">
    <source>
        <dbReference type="ARBA" id="ARBA00022801"/>
    </source>
</evidence>
<evidence type="ECO:0000256" key="5">
    <source>
        <dbReference type="ARBA" id="ARBA00022723"/>
    </source>
</evidence>
<dbReference type="RefSeq" id="WP_213946121.1">
    <property type="nucleotide sequence ID" value="NZ_JAHCMY010000010.1"/>
</dbReference>
<proteinExistence type="inferred from homology"/>
<protein>
    <recommendedName>
        <fullName evidence="13">8-oxo-dGTP diphosphatase</fullName>
        <ecNumber evidence="12">3.6.1.55</ecNumber>
    </recommendedName>
    <alternativeName>
        <fullName evidence="16">7,8-dihydro-8-oxoguanine-triphosphatase</fullName>
    </alternativeName>
    <alternativeName>
        <fullName evidence="15">Mutator protein MutT</fullName>
    </alternativeName>
    <alternativeName>
        <fullName evidence="14">dGTP pyrophosphohydrolase</fullName>
    </alternativeName>
</protein>
<evidence type="ECO:0000256" key="4">
    <source>
        <dbReference type="ARBA" id="ARBA00022705"/>
    </source>
</evidence>
<accession>A0AAP2G5N2</accession>
<evidence type="ECO:0000256" key="13">
    <source>
        <dbReference type="ARBA" id="ARBA00040794"/>
    </source>
</evidence>
<evidence type="ECO:0000256" key="14">
    <source>
        <dbReference type="ARBA" id="ARBA00041592"/>
    </source>
</evidence>
<dbReference type="GO" id="GO:0006260">
    <property type="term" value="P:DNA replication"/>
    <property type="evidence" value="ECO:0007669"/>
    <property type="project" value="UniProtKB-KW"/>
</dbReference>
<evidence type="ECO:0000256" key="9">
    <source>
        <dbReference type="ARBA" id="ARBA00023204"/>
    </source>
</evidence>
<dbReference type="InterPro" id="IPR020476">
    <property type="entry name" value="Nudix_hydrolase"/>
</dbReference>
<dbReference type="EMBL" id="JAHCMY010000010">
    <property type="protein sequence ID" value="MBS9525261.1"/>
    <property type="molecule type" value="Genomic_DNA"/>
</dbReference>
<organism evidence="18 19">
    <name type="scientific">Litoribacter ruber</name>
    <dbReference type="NCBI Taxonomy" id="702568"/>
    <lineage>
        <taxon>Bacteria</taxon>
        <taxon>Pseudomonadati</taxon>
        <taxon>Bacteroidota</taxon>
        <taxon>Cytophagia</taxon>
        <taxon>Cytophagales</taxon>
        <taxon>Cyclobacteriaceae</taxon>
        <taxon>Litoribacter</taxon>
    </lineage>
</organism>
<evidence type="ECO:0000256" key="3">
    <source>
        <dbReference type="ARBA" id="ARBA00022457"/>
    </source>
</evidence>
<keyword evidence="8" id="KW-0460">Magnesium</keyword>
<dbReference type="GO" id="GO:0044715">
    <property type="term" value="F:8-oxo-dGDP phosphatase activity"/>
    <property type="evidence" value="ECO:0007669"/>
    <property type="project" value="TreeGrafter"/>
</dbReference>
<dbReference type="PROSITE" id="PS51462">
    <property type="entry name" value="NUDIX"/>
    <property type="match status" value="1"/>
</dbReference>
<dbReference type="SUPFAM" id="SSF55811">
    <property type="entry name" value="Nudix"/>
    <property type="match status" value="1"/>
</dbReference>
<dbReference type="GO" id="GO:0044716">
    <property type="term" value="F:8-oxo-GDP phosphatase activity"/>
    <property type="evidence" value="ECO:0007669"/>
    <property type="project" value="TreeGrafter"/>
</dbReference>
<dbReference type="EC" id="3.6.1.55" evidence="12"/>
<evidence type="ECO:0000256" key="6">
    <source>
        <dbReference type="ARBA" id="ARBA00022763"/>
    </source>
</evidence>
<sequence>MIKVTCAVIIKNGLILAVQRNATQSNPLKWEFPGGKIENGESETDCLLREIQEELEIKVKLDQRLTPVQCNYERNPIELIPYLVTHLSGAIQLQEHIDFKWLLPEELESMDWADADLPVVQEVLNLTSENLIERRV</sequence>
<dbReference type="InterPro" id="IPR000086">
    <property type="entry name" value="NUDIX_hydrolase_dom"/>
</dbReference>
<comment type="catalytic activity">
    <reaction evidence="11">
        <text>8-oxo-GTP + H2O = 8-oxo-GMP + diphosphate + H(+)</text>
        <dbReference type="Rhea" id="RHEA:67616"/>
        <dbReference type="ChEBI" id="CHEBI:15377"/>
        <dbReference type="ChEBI" id="CHEBI:15378"/>
        <dbReference type="ChEBI" id="CHEBI:33019"/>
        <dbReference type="ChEBI" id="CHEBI:143553"/>
        <dbReference type="ChEBI" id="CHEBI:145694"/>
    </reaction>
</comment>
<evidence type="ECO:0000256" key="11">
    <source>
        <dbReference type="ARBA" id="ARBA00036904"/>
    </source>
</evidence>
<dbReference type="InterPro" id="IPR015797">
    <property type="entry name" value="NUDIX_hydrolase-like_dom_sf"/>
</dbReference>
<dbReference type="GO" id="GO:0006281">
    <property type="term" value="P:DNA repair"/>
    <property type="evidence" value="ECO:0007669"/>
    <property type="project" value="UniProtKB-KW"/>
</dbReference>
<dbReference type="Gene3D" id="3.90.79.10">
    <property type="entry name" value="Nucleoside Triphosphate Pyrophosphohydrolase"/>
    <property type="match status" value="1"/>
</dbReference>
<dbReference type="PRINTS" id="PR00502">
    <property type="entry name" value="NUDIXFAMILY"/>
</dbReference>
<dbReference type="GO" id="GO:0035539">
    <property type="term" value="F:8-oxo-7,8-dihydrodeoxyguanosine triphosphate pyrophosphatase activity"/>
    <property type="evidence" value="ECO:0007669"/>
    <property type="project" value="UniProtKB-EC"/>
</dbReference>
<name>A0AAP2G5N2_9BACT</name>
<dbReference type="GO" id="GO:0008413">
    <property type="term" value="F:8-oxo-7,8-dihydroguanosine triphosphate pyrophosphatase activity"/>
    <property type="evidence" value="ECO:0007669"/>
    <property type="project" value="TreeGrafter"/>
</dbReference>
<comment type="caution">
    <text evidence="18">The sequence shown here is derived from an EMBL/GenBank/DDBJ whole genome shotgun (WGS) entry which is preliminary data.</text>
</comment>
<keyword evidence="5" id="KW-0479">Metal-binding</keyword>
<keyword evidence="4" id="KW-0235">DNA replication</keyword>
<dbReference type="InterPro" id="IPR047127">
    <property type="entry name" value="MutT-like"/>
</dbReference>
<comment type="cofactor">
    <cofactor evidence="1">
        <name>Mg(2+)</name>
        <dbReference type="ChEBI" id="CHEBI:18420"/>
    </cofactor>
</comment>
<evidence type="ECO:0000313" key="19">
    <source>
        <dbReference type="Proteomes" id="UP001319104"/>
    </source>
</evidence>
<evidence type="ECO:0000313" key="18">
    <source>
        <dbReference type="EMBL" id="MBS9525261.1"/>
    </source>
</evidence>
<comment type="similarity">
    <text evidence="2">Belongs to the Nudix hydrolase family.</text>
</comment>
<dbReference type="AlphaFoldDB" id="A0AAP2G5N2"/>
<evidence type="ECO:0000256" key="2">
    <source>
        <dbReference type="ARBA" id="ARBA00005582"/>
    </source>
</evidence>
<feature type="domain" description="Nudix hydrolase" evidence="17">
    <location>
        <begin position="1"/>
        <end position="125"/>
    </location>
</feature>
<evidence type="ECO:0000256" key="8">
    <source>
        <dbReference type="ARBA" id="ARBA00022842"/>
    </source>
</evidence>
<dbReference type="PANTHER" id="PTHR47707:SF1">
    <property type="entry name" value="NUDIX HYDROLASE FAMILY PROTEIN"/>
    <property type="match status" value="1"/>
</dbReference>
<evidence type="ECO:0000256" key="16">
    <source>
        <dbReference type="ARBA" id="ARBA00042798"/>
    </source>
</evidence>
<evidence type="ECO:0000256" key="10">
    <source>
        <dbReference type="ARBA" id="ARBA00035861"/>
    </source>
</evidence>
<comment type="catalytic activity">
    <reaction evidence="10">
        <text>8-oxo-dGTP + H2O = 8-oxo-dGMP + diphosphate + H(+)</text>
        <dbReference type="Rhea" id="RHEA:31575"/>
        <dbReference type="ChEBI" id="CHEBI:15377"/>
        <dbReference type="ChEBI" id="CHEBI:15378"/>
        <dbReference type="ChEBI" id="CHEBI:33019"/>
        <dbReference type="ChEBI" id="CHEBI:63224"/>
        <dbReference type="ChEBI" id="CHEBI:77896"/>
        <dbReference type="EC" id="3.6.1.55"/>
    </reaction>
</comment>
<gene>
    <name evidence="18" type="ORF">KI659_14680</name>
</gene>
<dbReference type="CDD" id="cd03425">
    <property type="entry name" value="NUDIX_MutT_NudA_like"/>
    <property type="match status" value="1"/>
</dbReference>
<evidence type="ECO:0000256" key="12">
    <source>
        <dbReference type="ARBA" id="ARBA00038905"/>
    </source>
</evidence>
<keyword evidence="9" id="KW-0234">DNA repair</keyword>
<reference evidence="18 19" key="1">
    <citation type="submission" date="2021-05" db="EMBL/GenBank/DDBJ databases">
        <authorList>
            <person name="Zhang Z.D."/>
            <person name="Osman G."/>
        </authorList>
    </citation>
    <scope>NUCLEOTIDE SEQUENCE [LARGE SCALE GENOMIC DNA]</scope>
    <source>
        <strain evidence="18 19">KCTC 32217</strain>
    </source>
</reference>
<dbReference type="GO" id="GO:0046872">
    <property type="term" value="F:metal ion binding"/>
    <property type="evidence" value="ECO:0007669"/>
    <property type="project" value="UniProtKB-KW"/>
</dbReference>
<dbReference type="PANTHER" id="PTHR47707">
    <property type="entry name" value="8-OXO-DGTP DIPHOSPHATASE"/>
    <property type="match status" value="1"/>
</dbReference>